<evidence type="ECO:0000313" key="4">
    <source>
        <dbReference type="Proteomes" id="UP000235145"/>
    </source>
</evidence>
<protein>
    <submittedName>
        <fullName evidence="3">Uncharacterized protein</fullName>
    </submittedName>
</protein>
<reference evidence="3 4" key="1">
    <citation type="journal article" date="2017" name="Nat. Commun.">
        <title>Genome assembly with in vitro proximity ligation data and whole-genome triplication in lettuce.</title>
        <authorList>
            <person name="Reyes-Chin-Wo S."/>
            <person name="Wang Z."/>
            <person name="Yang X."/>
            <person name="Kozik A."/>
            <person name="Arikit S."/>
            <person name="Song C."/>
            <person name="Xia L."/>
            <person name="Froenicke L."/>
            <person name="Lavelle D.O."/>
            <person name="Truco M.J."/>
            <person name="Xia R."/>
            <person name="Zhu S."/>
            <person name="Xu C."/>
            <person name="Xu H."/>
            <person name="Xu X."/>
            <person name="Cox K."/>
            <person name="Korf I."/>
            <person name="Meyers B.C."/>
            <person name="Michelmore R.W."/>
        </authorList>
    </citation>
    <scope>NUCLEOTIDE SEQUENCE [LARGE SCALE GENOMIC DNA]</scope>
    <source>
        <strain evidence="4">cv. Salinas</strain>
        <tissue evidence="3">Seedlings</tissue>
    </source>
</reference>
<dbReference type="AlphaFoldDB" id="A0A9R1XE12"/>
<feature type="chain" id="PRO_5040459492" evidence="2">
    <location>
        <begin position="21"/>
        <end position="127"/>
    </location>
</feature>
<keyword evidence="2" id="KW-0732">Signal</keyword>
<feature type="compositionally biased region" description="Acidic residues" evidence="1">
    <location>
        <begin position="93"/>
        <end position="108"/>
    </location>
</feature>
<dbReference type="EMBL" id="NBSK02000004">
    <property type="protein sequence ID" value="KAJ0209049.1"/>
    <property type="molecule type" value="Genomic_DNA"/>
</dbReference>
<proteinExistence type="predicted"/>
<comment type="caution">
    <text evidence="3">The sequence shown here is derived from an EMBL/GenBank/DDBJ whole genome shotgun (WGS) entry which is preliminary data.</text>
</comment>
<evidence type="ECO:0000313" key="3">
    <source>
        <dbReference type="EMBL" id="KAJ0209049.1"/>
    </source>
</evidence>
<sequence>MCSRILILLVCLILNLWVFLKHLHTKCEKLYYCQSELENPEGLTLISNELQYQEFIDIAYRCGVQPTINMEGVTYEGVSRANGNQDATKGENLIDDEDDNVPDVEDSNVLDVKGKPMFNEDLPWKKQ</sequence>
<evidence type="ECO:0000256" key="1">
    <source>
        <dbReference type="SAM" id="MobiDB-lite"/>
    </source>
</evidence>
<keyword evidence="4" id="KW-1185">Reference proteome</keyword>
<name>A0A9R1XE12_LACSA</name>
<organism evidence="3 4">
    <name type="scientific">Lactuca sativa</name>
    <name type="common">Garden lettuce</name>
    <dbReference type="NCBI Taxonomy" id="4236"/>
    <lineage>
        <taxon>Eukaryota</taxon>
        <taxon>Viridiplantae</taxon>
        <taxon>Streptophyta</taxon>
        <taxon>Embryophyta</taxon>
        <taxon>Tracheophyta</taxon>
        <taxon>Spermatophyta</taxon>
        <taxon>Magnoliopsida</taxon>
        <taxon>eudicotyledons</taxon>
        <taxon>Gunneridae</taxon>
        <taxon>Pentapetalae</taxon>
        <taxon>asterids</taxon>
        <taxon>campanulids</taxon>
        <taxon>Asterales</taxon>
        <taxon>Asteraceae</taxon>
        <taxon>Cichorioideae</taxon>
        <taxon>Cichorieae</taxon>
        <taxon>Lactucinae</taxon>
        <taxon>Lactuca</taxon>
    </lineage>
</organism>
<dbReference type="Proteomes" id="UP000235145">
    <property type="component" value="Unassembled WGS sequence"/>
</dbReference>
<evidence type="ECO:0000256" key="2">
    <source>
        <dbReference type="SAM" id="SignalP"/>
    </source>
</evidence>
<feature type="signal peptide" evidence="2">
    <location>
        <begin position="1"/>
        <end position="20"/>
    </location>
</feature>
<gene>
    <name evidence="3" type="ORF">LSAT_V11C400194650</name>
</gene>
<accession>A0A9R1XE12</accession>
<feature type="region of interest" description="Disordered" evidence="1">
    <location>
        <begin position="79"/>
        <end position="127"/>
    </location>
</feature>